<name>A0A2T0B771_9CLOT</name>
<reference evidence="1 2" key="1">
    <citation type="submission" date="2018-03" db="EMBL/GenBank/DDBJ databases">
        <title>Genome sequence of Clostridium vincentii DSM 10228.</title>
        <authorList>
            <person name="Poehlein A."/>
            <person name="Daniel R."/>
        </authorList>
    </citation>
    <scope>NUCLEOTIDE SEQUENCE [LARGE SCALE GENOMIC DNA]</scope>
    <source>
        <strain evidence="1 2">DSM 10228</strain>
    </source>
</reference>
<gene>
    <name evidence="1" type="ORF">CLVI_32490</name>
</gene>
<dbReference type="RefSeq" id="WP_106061113.1">
    <property type="nucleotide sequence ID" value="NZ_PVXQ01000056.1"/>
</dbReference>
<dbReference type="EMBL" id="PVXQ01000056">
    <property type="protein sequence ID" value="PRR79748.1"/>
    <property type="molecule type" value="Genomic_DNA"/>
</dbReference>
<evidence type="ECO:0000313" key="1">
    <source>
        <dbReference type="EMBL" id="PRR79748.1"/>
    </source>
</evidence>
<proteinExistence type="predicted"/>
<organism evidence="1 2">
    <name type="scientific">Clostridium vincentii</name>
    <dbReference type="NCBI Taxonomy" id="52704"/>
    <lineage>
        <taxon>Bacteria</taxon>
        <taxon>Bacillati</taxon>
        <taxon>Bacillota</taxon>
        <taxon>Clostridia</taxon>
        <taxon>Eubacteriales</taxon>
        <taxon>Clostridiaceae</taxon>
        <taxon>Clostridium</taxon>
    </lineage>
</organism>
<protein>
    <submittedName>
        <fullName evidence="1">Uncharacterized protein</fullName>
    </submittedName>
</protein>
<dbReference type="OrthoDB" id="292317at2"/>
<dbReference type="Proteomes" id="UP000239471">
    <property type="component" value="Unassembled WGS sequence"/>
</dbReference>
<sequence length="131" mass="15154">MSDIYNPLDKFGQFIVENMRDRGIDYYDKLVQGSWKASSLKLLQENLNQFDEKQLCIIRQCIVSSIDTATHDFLFALQESSDLNDDIQIIVDGHNVAELSDGLDEELYSEYGWYDKYSYFGEDGSRLDSIL</sequence>
<accession>A0A2T0B771</accession>
<dbReference type="AlphaFoldDB" id="A0A2T0B771"/>
<keyword evidence="2" id="KW-1185">Reference proteome</keyword>
<evidence type="ECO:0000313" key="2">
    <source>
        <dbReference type="Proteomes" id="UP000239471"/>
    </source>
</evidence>
<comment type="caution">
    <text evidence="1">The sequence shown here is derived from an EMBL/GenBank/DDBJ whole genome shotgun (WGS) entry which is preliminary data.</text>
</comment>